<feature type="transmembrane region" description="Helical" evidence="1">
    <location>
        <begin position="20"/>
        <end position="39"/>
    </location>
</feature>
<proteinExistence type="predicted"/>
<sequence length="42" mass="4639">MDDDDLCEPFDSHLTLWTRIAVAILLVGLSLCGVSLYLLTES</sequence>
<organism evidence="2 3">
    <name type="scientific">Azospirillum oryzae</name>
    <dbReference type="NCBI Taxonomy" id="286727"/>
    <lineage>
        <taxon>Bacteria</taxon>
        <taxon>Pseudomonadati</taxon>
        <taxon>Pseudomonadota</taxon>
        <taxon>Alphaproteobacteria</taxon>
        <taxon>Rhodospirillales</taxon>
        <taxon>Azospirillaceae</taxon>
        <taxon>Azospirillum</taxon>
    </lineage>
</organism>
<dbReference type="RefSeq" id="WP_280174793.1">
    <property type="nucleotide sequence ID" value="NZ_FXAK01000007.1"/>
</dbReference>
<gene>
    <name evidence="2" type="ORF">SAMN02982917_4384</name>
</gene>
<dbReference type="AlphaFoldDB" id="A0A1X7GUC8"/>
<name>A0A1X7GUC8_9PROT</name>
<keyword evidence="1" id="KW-0472">Membrane</keyword>
<evidence type="ECO:0000313" key="3">
    <source>
        <dbReference type="Proteomes" id="UP000192936"/>
    </source>
</evidence>
<evidence type="ECO:0000256" key="1">
    <source>
        <dbReference type="SAM" id="Phobius"/>
    </source>
</evidence>
<evidence type="ECO:0000313" key="2">
    <source>
        <dbReference type="EMBL" id="SMF74823.1"/>
    </source>
</evidence>
<reference evidence="2 3" key="1">
    <citation type="submission" date="2017-04" db="EMBL/GenBank/DDBJ databases">
        <authorList>
            <person name="Afonso C.L."/>
            <person name="Miller P.J."/>
            <person name="Scott M.A."/>
            <person name="Spackman E."/>
            <person name="Goraichik I."/>
            <person name="Dimitrov K.M."/>
            <person name="Suarez D.L."/>
            <person name="Swayne D.E."/>
        </authorList>
    </citation>
    <scope>NUCLEOTIDE SEQUENCE [LARGE SCALE GENOMIC DNA]</scope>
    <source>
        <strain evidence="2 3">A2P</strain>
    </source>
</reference>
<dbReference type="Proteomes" id="UP000192936">
    <property type="component" value="Unassembled WGS sequence"/>
</dbReference>
<dbReference type="EMBL" id="FXAK01000007">
    <property type="protein sequence ID" value="SMF74823.1"/>
    <property type="molecule type" value="Genomic_DNA"/>
</dbReference>
<keyword evidence="1" id="KW-1133">Transmembrane helix</keyword>
<keyword evidence="1" id="KW-0812">Transmembrane</keyword>
<accession>A0A1X7GUC8</accession>
<protein>
    <submittedName>
        <fullName evidence="2">Uncharacterized protein</fullName>
    </submittedName>
</protein>
<dbReference type="STRING" id="286727.SAMN02982917_4384"/>